<dbReference type="Proteomes" id="UP000190675">
    <property type="component" value="Chromosome I"/>
</dbReference>
<evidence type="ECO:0000313" key="1">
    <source>
        <dbReference type="EMBL" id="SHH20152.1"/>
    </source>
</evidence>
<reference evidence="1 2" key="1">
    <citation type="submission" date="2016-11" db="EMBL/GenBank/DDBJ databases">
        <authorList>
            <person name="Jaros S."/>
            <person name="Januszkiewicz K."/>
            <person name="Wedrychowicz H."/>
        </authorList>
    </citation>
    <scope>NUCLEOTIDE SEQUENCE [LARGE SCALE GENOMIC DNA]</scope>
    <source>
        <strain evidence="1 2">GAS242</strain>
    </source>
</reference>
<proteinExistence type="predicted"/>
<name>A0A1M5R1B7_9BRAD</name>
<sequence>MLRKLVTSGMKPRLIAQKMKRSMGAIQSRIFLLKKAPEAVST</sequence>
<gene>
    <name evidence="1" type="ORF">SAMN05444169_6290</name>
</gene>
<protein>
    <submittedName>
        <fullName evidence="1">Uncharacterized protein</fullName>
    </submittedName>
</protein>
<evidence type="ECO:0000313" key="2">
    <source>
        <dbReference type="Proteomes" id="UP000190675"/>
    </source>
</evidence>
<accession>A0A1M5R1B7</accession>
<dbReference type="AlphaFoldDB" id="A0A1M5R1B7"/>
<dbReference type="EMBL" id="LT670818">
    <property type="protein sequence ID" value="SHH20152.1"/>
    <property type="molecule type" value="Genomic_DNA"/>
</dbReference>
<organism evidence="1 2">
    <name type="scientific">Bradyrhizobium erythrophlei</name>
    <dbReference type="NCBI Taxonomy" id="1437360"/>
    <lineage>
        <taxon>Bacteria</taxon>
        <taxon>Pseudomonadati</taxon>
        <taxon>Pseudomonadota</taxon>
        <taxon>Alphaproteobacteria</taxon>
        <taxon>Hyphomicrobiales</taxon>
        <taxon>Nitrobacteraceae</taxon>
        <taxon>Bradyrhizobium</taxon>
    </lineage>
</organism>
<dbReference type="RefSeq" id="WP_276328808.1">
    <property type="nucleotide sequence ID" value="NZ_LT670818.1"/>
</dbReference>